<evidence type="ECO:0000256" key="11">
    <source>
        <dbReference type="ARBA" id="ARBA00045497"/>
    </source>
</evidence>
<dbReference type="PANTHER" id="PTHR46494">
    <property type="entry name" value="CORA FAMILY METAL ION TRANSPORTER (EUROFUNG)"/>
    <property type="match status" value="1"/>
</dbReference>
<dbReference type="SUPFAM" id="SSF144083">
    <property type="entry name" value="Magnesium transport protein CorA, transmembrane region"/>
    <property type="match status" value="1"/>
</dbReference>
<dbReference type="Pfam" id="PF01544">
    <property type="entry name" value="CorA"/>
    <property type="match status" value="1"/>
</dbReference>
<evidence type="ECO:0000256" key="9">
    <source>
        <dbReference type="ARBA" id="ARBA00023136"/>
    </source>
</evidence>
<dbReference type="PANTHER" id="PTHR46494:SF1">
    <property type="entry name" value="CORA FAMILY METAL ION TRANSPORTER (EUROFUNG)"/>
    <property type="match status" value="1"/>
</dbReference>
<comment type="function">
    <text evidence="11">Mediates influx of magnesium ions. Alternates between open and closed states. Activated by low cytoplasmic Mg(2+) levels. Inactive when cytoplasmic Mg(2+) levels are high.</text>
</comment>
<proteinExistence type="inferred from homology"/>
<keyword evidence="6 12" id="KW-0460">Magnesium</keyword>
<comment type="subcellular location">
    <subcellularLocation>
        <location evidence="1">Cell membrane</location>
        <topology evidence="1">Multi-pass membrane protein</topology>
    </subcellularLocation>
    <subcellularLocation>
        <location evidence="12">Membrane</location>
        <topology evidence="12">Multi-pass membrane protein</topology>
    </subcellularLocation>
</comment>
<dbReference type="InterPro" id="IPR045863">
    <property type="entry name" value="CorA_TM1_TM2"/>
</dbReference>
<name>A0A380H2V2_9STAP</name>
<dbReference type="AlphaFoldDB" id="A0A380H2V2"/>
<evidence type="ECO:0000256" key="12">
    <source>
        <dbReference type="RuleBase" id="RU362010"/>
    </source>
</evidence>
<dbReference type="CDD" id="cd12831">
    <property type="entry name" value="TmCorA-like_u2"/>
    <property type="match status" value="1"/>
</dbReference>
<dbReference type="EMBL" id="UHDZ01000001">
    <property type="protein sequence ID" value="SUM69039.1"/>
    <property type="molecule type" value="Genomic_DNA"/>
</dbReference>
<feature type="transmembrane region" description="Helical" evidence="12">
    <location>
        <begin position="257"/>
        <end position="277"/>
    </location>
</feature>
<dbReference type="GO" id="GO:0015087">
    <property type="term" value="F:cobalt ion transmembrane transporter activity"/>
    <property type="evidence" value="ECO:0007669"/>
    <property type="project" value="UniProtKB-UniRule"/>
</dbReference>
<feature type="transmembrane region" description="Helical" evidence="12">
    <location>
        <begin position="289"/>
        <end position="309"/>
    </location>
</feature>
<protein>
    <recommendedName>
        <fullName evidence="12">Magnesium transport protein CorA</fullName>
    </recommendedName>
</protein>
<evidence type="ECO:0000256" key="5">
    <source>
        <dbReference type="ARBA" id="ARBA00022692"/>
    </source>
</evidence>
<keyword evidence="4 12" id="KW-1003">Cell membrane</keyword>
<evidence type="ECO:0000256" key="1">
    <source>
        <dbReference type="ARBA" id="ARBA00004651"/>
    </source>
</evidence>
<evidence type="ECO:0000256" key="10">
    <source>
        <dbReference type="ARBA" id="ARBA00034269"/>
    </source>
</evidence>
<keyword evidence="7 12" id="KW-1133">Transmembrane helix</keyword>
<evidence type="ECO:0000256" key="8">
    <source>
        <dbReference type="ARBA" id="ARBA00023065"/>
    </source>
</evidence>
<evidence type="ECO:0000256" key="3">
    <source>
        <dbReference type="ARBA" id="ARBA00022448"/>
    </source>
</evidence>
<evidence type="ECO:0000313" key="13">
    <source>
        <dbReference type="EMBL" id="SUM69039.1"/>
    </source>
</evidence>
<dbReference type="GeneID" id="63934867"/>
<keyword evidence="9 12" id="KW-0472">Membrane</keyword>
<reference evidence="13 14" key="1">
    <citation type="submission" date="2018-06" db="EMBL/GenBank/DDBJ databases">
        <authorList>
            <consortium name="Pathogen Informatics"/>
            <person name="Doyle S."/>
        </authorList>
    </citation>
    <scope>NUCLEOTIDE SEQUENCE [LARGE SCALE GENOMIC DNA]</scope>
    <source>
        <strain evidence="13 14">NCTC11807</strain>
    </source>
</reference>
<organism evidence="13 14">
    <name type="scientific">Staphylococcus saccharolyticus</name>
    <dbReference type="NCBI Taxonomy" id="33028"/>
    <lineage>
        <taxon>Bacteria</taxon>
        <taxon>Bacillati</taxon>
        <taxon>Bacillota</taxon>
        <taxon>Bacilli</taxon>
        <taxon>Bacillales</taxon>
        <taxon>Staphylococcaceae</taxon>
        <taxon>Staphylococcus</taxon>
    </lineage>
</organism>
<dbReference type="FunFam" id="1.20.58.340:FF:000004">
    <property type="entry name" value="Magnesium transport protein CorA"/>
    <property type="match status" value="1"/>
</dbReference>
<keyword evidence="14" id="KW-1185">Reference proteome</keyword>
<gene>
    <name evidence="12 13" type="primary">corA</name>
    <name evidence="13" type="ORF">NCTC11807_00715</name>
</gene>
<keyword evidence="5 12" id="KW-0812">Transmembrane</keyword>
<evidence type="ECO:0000256" key="4">
    <source>
        <dbReference type="ARBA" id="ARBA00022475"/>
    </source>
</evidence>
<evidence type="ECO:0000313" key="14">
    <source>
        <dbReference type="Proteomes" id="UP000255425"/>
    </source>
</evidence>
<evidence type="ECO:0000256" key="2">
    <source>
        <dbReference type="ARBA" id="ARBA00009765"/>
    </source>
</evidence>
<accession>A0A380H2V2</accession>
<dbReference type="GO" id="GO:0000287">
    <property type="term" value="F:magnesium ion binding"/>
    <property type="evidence" value="ECO:0007669"/>
    <property type="project" value="TreeGrafter"/>
</dbReference>
<dbReference type="InterPro" id="IPR002523">
    <property type="entry name" value="MgTranspt_CorA/ZnTranspt_ZntB"/>
</dbReference>
<dbReference type="RefSeq" id="WP_115312772.1">
    <property type="nucleotide sequence ID" value="NZ_CP066042.1"/>
</dbReference>
<dbReference type="GO" id="GO:0050897">
    <property type="term" value="F:cobalt ion binding"/>
    <property type="evidence" value="ECO:0007669"/>
    <property type="project" value="TreeGrafter"/>
</dbReference>
<evidence type="ECO:0000256" key="7">
    <source>
        <dbReference type="ARBA" id="ARBA00022989"/>
    </source>
</evidence>
<dbReference type="Gene3D" id="3.30.460.20">
    <property type="entry name" value="CorA soluble domain-like"/>
    <property type="match status" value="1"/>
</dbReference>
<dbReference type="GO" id="GO:0005886">
    <property type="term" value="C:plasma membrane"/>
    <property type="evidence" value="ECO:0007669"/>
    <property type="project" value="UniProtKB-SubCell"/>
</dbReference>
<keyword evidence="8 12" id="KW-0406">Ion transport</keyword>
<dbReference type="SUPFAM" id="SSF143865">
    <property type="entry name" value="CorA soluble domain-like"/>
    <property type="match status" value="1"/>
</dbReference>
<dbReference type="InterPro" id="IPR045861">
    <property type="entry name" value="CorA_cytoplasmic_dom"/>
</dbReference>
<dbReference type="Gene3D" id="1.20.58.340">
    <property type="entry name" value="Magnesium transport protein CorA, transmembrane region"/>
    <property type="match status" value="2"/>
</dbReference>
<dbReference type="InterPro" id="IPR004488">
    <property type="entry name" value="Mg/Co-transport_prot_CorA"/>
</dbReference>
<keyword evidence="3 12" id="KW-0813">Transport</keyword>
<dbReference type="GO" id="GO:0015095">
    <property type="term" value="F:magnesium ion transmembrane transporter activity"/>
    <property type="evidence" value="ECO:0007669"/>
    <property type="project" value="UniProtKB-UniRule"/>
</dbReference>
<dbReference type="NCBIfam" id="TIGR00383">
    <property type="entry name" value="corA"/>
    <property type="match status" value="1"/>
</dbReference>
<comment type="similarity">
    <text evidence="2 12">Belongs to the CorA metal ion transporter (MIT) (TC 1.A.35) family.</text>
</comment>
<comment type="catalytic activity">
    <reaction evidence="10">
        <text>Mg(2+)(in) = Mg(2+)(out)</text>
        <dbReference type="Rhea" id="RHEA:29827"/>
        <dbReference type="ChEBI" id="CHEBI:18420"/>
    </reaction>
</comment>
<sequence>MMMTIRFQSLTQPLTEISNIQEIPKDATIIWYDFEDASDKENEFLRNNFNFNYLEIDDAINGVPRVKYKEYKEYQYMIFHSIIDDDYSPISLSVFLQNKILVTYHHKPFQSLKKVAKYNADSHDNELDCADIVIHILDSMVDKYFNFVYGIEDKVYTFEARHVDDRYSKSVMENVFQLRSDLIKIKRVLFPMQEVVDTIKSEGNIIKDAKHRMYIQHIDDHLIKQRSVIRTSQEMTNEIRENYELFTSFRMNSIMQILTLVSVIFSPLTFIAGVYGMNFDYIPELKWHYAYFICLGVMLVITIILVIFFKRKNGFKPKIKV</sequence>
<dbReference type="Proteomes" id="UP000255425">
    <property type="component" value="Unassembled WGS sequence"/>
</dbReference>
<evidence type="ECO:0000256" key="6">
    <source>
        <dbReference type="ARBA" id="ARBA00022842"/>
    </source>
</evidence>